<organism evidence="2 3">
    <name type="scientific">Claviceps arundinis</name>
    <dbReference type="NCBI Taxonomy" id="1623583"/>
    <lineage>
        <taxon>Eukaryota</taxon>
        <taxon>Fungi</taxon>
        <taxon>Dikarya</taxon>
        <taxon>Ascomycota</taxon>
        <taxon>Pezizomycotina</taxon>
        <taxon>Sordariomycetes</taxon>
        <taxon>Hypocreomycetidae</taxon>
        <taxon>Hypocreales</taxon>
        <taxon>Clavicipitaceae</taxon>
        <taxon>Claviceps</taxon>
    </lineage>
</organism>
<evidence type="ECO:0000256" key="1">
    <source>
        <dbReference type="SAM" id="MobiDB-lite"/>
    </source>
</evidence>
<comment type="caution">
    <text evidence="2">The sequence shown here is derived from an EMBL/GenBank/DDBJ whole genome shotgun (WGS) entry which is preliminary data.</text>
</comment>
<evidence type="ECO:0000313" key="3">
    <source>
        <dbReference type="Proteomes" id="UP000784919"/>
    </source>
</evidence>
<gene>
    <name evidence="2" type="ORF">E4U56_005389</name>
</gene>
<dbReference type="EMBL" id="SRPS01000380">
    <property type="protein sequence ID" value="KAG5958656.1"/>
    <property type="molecule type" value="Genomic_DNA"/>
</dbReference>
<name>A0A9P7SL89_9HYPO</name>
<proteinExistence type="predicted"/>
<sequence length="220" mass="25319">MVVWFWDAIDVAWKTLKEFHRKVVGADAMHHATLKPAYTDKLLFNTLALKFPALFTPTQNGIKVASRIDKEFLPEEKIAMLAEVEAEDKAKNPTPDVEEAHFSRARGGRRPQFEQDRRTIINEHSTSLDIDNKLAYLYNYYVEHGKTYEMLRQMRGLLEVNGIYVGKGSGSKIAENLHRVVTKYMCDDDDDDDDDGIEKPKKHMLNVVIVQVRQLIIDVQ</sequence>
<accession>A0A9P7SL89</accession>
<reference evidence="2" key="1">
    <citation type="journal article" date="2020" name="bioRxiv">
        <title>Whole genome comparisons of ergot fungi reveals the divergence and evolution of species within the genus Claviceps are the result of varying mechanisms driving genome evolution and host range expansion.</title>
        <authorList>
            <person name="Wyka S.A."/>
            <person name="Mondo S.J."/>
            <person name="Liu M."/>
            <person name="Dettman J."/>
            <person name="Nalam V."/>
            <person name="Broders K.D."/>
        </authorList>
    </citation>
    <scope>NUCLEOTIDE SEQUENCE</scope>
    <source>
        <strain evidence="2">CCC 1102</strain>
    </source>
</reference>
<dbReference type="OrthoDB" id="3650403at2759"/>
<dbReference type="Proteomes" id="UP000784919">
    <property type="component" value="Unassembled WGS sequence"/>
</dbReference>
<evidence type="ECO:0000313" key="2">
    <source>
        <dbReference type="EMBL" id="KAG5958656.1"/>
    </source>
</evidence>
<protein>
    <submittedName>
        <fullName evidence="2">Uncharacterized protein</fullName>
    </submittedName>
</protein>
<feature type="region of interest" description="Disordered" evidence="1">
    <location>
        <begin position="89"/>
        <end position="113"/>
    </location>
</feature>
<dbReference type="AlphaFoldDB" id="A0A9P7SL89"/>